<dbReference type="InterPro" id="IPR017495">
    <property type="entry name" value="PuhC"/>
</dbReference>
<dbReference type="KEGG" id="pns:A9D12_01400"/>
<dbReference type="OrthoDB" id="7848123at2"/>
<dbReference type="RefSeq" id="WP_068349034.1">
    <property type="nucleotide sequence ID" value="NZ_CP016033.1"/>
</dbReference>
<keyword evidence="3" id="KW-1185">Reference proteome</keyword>
<organism evidence="2 3">
    <name type="scientific">Erythrobacter neustonensis</name>
    <dbReference type="NCBI Taxonomy" id="1112"/>
    <lineage>
        <taxon>Bacteria</taxon>
        <taxon>Pseudomonadati</taxon>
        <taxon>Pseudomonadota</taxon>
        <taxon>Alphaproteobacteria</taxon>
        <taxon>Sphingomonadales</taxon>
        <taxon>Erythrobacteraceae</taxon>
        <taxon>Erythrobacter/Porphyrobacter group</taxon>
        <taxon>Erythrobacter</taxon>
    </lineage>
</organism>
<dbReference type="EMBL" id="CP016033">
    <property type="protein sequence ID" value="ANK11820.1"/>
    <property type="molecule type" value="Genomic_DNA"/>
</dbReference>
<dbReference type="Proteomes" id="UP000078263">
    <property type="component" value="Chromosome"/>
</dbReference>
<protein>
    <submittedName>
        <fullName evidence="2">Photosynthetic complex assembly protein</fullName>
    </submittedName>
</protein>
<keyword evidence="1" id="KW-0812">Transmembrane</keyword>
<gene>
    <name evidence="2" type="ORF">A9D12_01400</name>
</gene>
<accession>A0A192D0Z7</accession>
<dbReference type="AlphaFoldDB" id="A0A192D0Z7"/>
<sequence>MIVREYEKDEITVHRAPLLLMGGLIAASLVLTASVTMGFLPKQSVPAEARAAAGIDVAQKRSLRFFDEADGSVRIEDGASGEVLARHGVGAGGFIRATVRSLVHQRRIRGLGPEVAFTLTRWENDTLTLSDPATGRSLEVSAFGPDNRAVYQELLPVSGGAH</sequence>
<keyword evidence="1" id="KW-0472">Membrane</keyword>
<evidence type="ECO:0000256" key="1">
    <source>
        <dbReference type="SAM" id="Phobius"/>
    </source>
</evidence>
<proteinExistence type="predicted"/>
<name>A0A192D0Z7_9SPHN</name>
<feature type="transmembrane region" description="Helical" evidence="1">
    <location>
        <begin position="18"/>
        <end position="40"/>
    </location>
</feature>
<dbReference type="STRING" id="1112.A9D12_01400"/>
<keyword evidence="1" id="KW-1133">Transmembrane helix</keyword>
<dbReference type="NCBIfam" id="TIGR03054">
    <property type="entry name" value="photo_alph_chp1"/>
    <property type="match status" value="1"/>
</dbReference>
<evidence type="ECO:0000313" key="2">
    <source>
        <dbReference type="EMBL" id="ANK11820.1"/>
    </source>
</evidence>
<evidence type="ECO:0000313" key="3">
    <source>
        <dbReference type="Proteomes" id="UP000078263"/>
    </source>
</evidence>
<reference evidence="2 3" key="1">
    <citation type="submission" date="2016-05" db="EMBL/GenBank/DDBJ databases">
        <title>Compelete Genome Sequence of Bacteriochlorophyll-Synthesizing Bacterium Porphyrobacter neustonensis DSM 9434.</title>
        <authorList>
            <person name="Shi X.-L."/>
            <person name="Wu Y.-H."/>
            <person name="Cheng H."/>
            <person name="Xu L."/>
            <person name="Zhang X.-Q."/>
            <person name="Wang C.-S."/>
            <person name="Xu X.-W."/>
        </authorList>
    </citation>
    <scope>NUCLEOTIDE SEQUENCE [LARGE SCALE GENOMIC DNA]</scope>
    <source>
        <strain evidence="2 3">DSM 9434</strain>
    </source>
</reference>